<dbReference type="PROSITE" id="PS00028">
    <property type="entry name" value="ZINC_FINGER_C2H2_1"/>
    <property type="match status" value="3"/>
</dbReference>
<evidence type="ECO:0000313" key="11">
    <source>
        <dbReference type="Proteomes" id="UP000288716"/>
    </source>
</evidence>
<dbReference type="InterPro" id="IPR036236">
    <property type="entry name" value="Znf_C2H2_sf"/>
</dbReference>
<evidence type="ECO:0000256" key="4">
    <source>
        <dbReference type="ARBA" id="ARBA00022771"/>
    </source>
</evidence>
<evidence type="ECO:0000256" key="3">
    <source>
        <dbReference type="ARBA" id="ARBA00022737"/>
    </source>
</evidence>
<feature type="region of interest" description="Disordered" evidence="8">
    <location>
        <begin position="82"/>
        <end position="119"/>
    </location>
</feature>
<dbReference type="PROSITE" id="PS50157">
    <property type="entry name" value="ZINC_FINGER_C2H2_2"/>
    <property type="match status" value="3"/>
</dbReference>
<feature type="region of interest" description="Disordered" evidence="8">
    <location>
        <begin position="1"/>
        <end position="55"/>
    </location>
</feature>
<keyword evidence="11" id="KW-1185">Reference proteome</keyword>
<dbReference type="GO" id="GO:0005634">
    <property type="term" value="C:nucleus"/>
    <property type="evidence" value="ECO:0007669"/>
    <property type="project" value="UniProtKB-SubCell"/>
</dbReference>
<sequence>MDSLDDSTNDSSKSIELNISEERRTEADSSLAERDNAASSSRGTPTLSYEDYNYEEDELDYDRNYDADVPVIAFLKQELVTEDMSDSENSETAKEASTSGKRSMEAYNSGDNYDSEMPTPGRKRRTIWYNENTIKHLKEEISGNGLKLYGCAICDKQFGQGNSALRHIAVVHFNAKQFSCDVCGKLFSQMSNLKQHIDSIHVADYSYVCEIENCGRRFKSNNQLNQHRKVVHEKREFCQCDICHRPFHTRKGLMTHKKTKHEQLALM</sequence>
<evidence type="ECO:0000256" key="7">
    <source>
        <dbReference type="PROSITE-ProRule" id="PRU00042"/>
    </source>
</evidence>
<feature type="compositionally biased region" description="Polar residues" evidence="8">
    <location>
        <begin position="37"/>
        <end position="47"/>
    </location>
</feature>
<feature type="domain" description="C2H2-type" evidence="9">
    <location>
        <begin position="178"/>
        <end position="206"/>
    </location>
</feature>
<keyword evidence="6" id="KW-0539">Nucleus</keyword>
<dbReference type="Pfam" id="PF00096">
    <property type="entry name" value="zf-C2H2"/>
    <property type="match status" value="2"/>
</dbReference>
<keyword evidence="2" id="KW-0479">Metal-binding</keyword>
<dbReference type="GO" id="GO:0000981">
    <property type="term" value="F:DNA-binding transcription factor activity, RNA polymerase II-specific"/>
    <property type="evidence" value="ECO:0007669"/>
    <property type="project" value="TreeGrafter"/>
</dbReference>
<proteinExistence type="predicted"/>
<feature type="compositionally biased region" description="Basic and acidic residues" evidence="8">
    <location>
        <begin position="20"/>
        <end position="36"/>
    </location>
</feature>
<dbReference type="AlphaFoldDB" id="A0A443RUZ7"/>
<comment type="caution">
    <text evidence="10">The sequence shown here is derived from an EMBL/GenBank/DDBJ whole genome shotgun (WGS) entry which is preliminary data.</text>
</comment>
<name>A0A443RUZ7_9ACAR</name>
<organism evidence="10 11">
    <name type="scientific">Leptotrombidium deliense</name>
    <dbReference type="NCBI Taxonomy" id="299467"/>
    <lineage>
        <taxon>Eukaryota</taxon>
        <taxon>Metazoa</taxon>
        <taxon>Ecdysozoa</taxon>
        <taxon>Arthropoda</taxon>
        <taxon>Chelicerata</taxon>
        <taxon>Arachnida</taxon>
        <taxon>Acari</taxon>
        <taxon>Acariformes</taxon>
        <taxon>Trombidiformes</taxon>
        <taxon>Prostigmata</taxon>
        <taxon>Anystina</taxon>
        <taxon>Parasitengona</taxon>
        <taxon>Trombiculoidea</taxon>
        <taxon>Trombiculidae</taxon>
        <taxon>Leptotrombidium</taxon>
    </lineage>
</organism>
<dbReference type="PANTHER" id="PTHR24394">
    <property type="entry name" value="ZINC FINGER PROTEIN"/>
    <property type="match status" value="1"/>
</dbReference>
<dbReference type="GO" id="GO:0008270">
    <property type="term" value="F:zinc ion binding"/>
    <property type="evidence" value="ECO:0007669"/>
    <property type="project" value="UniProtKB-KW"/>
</dbReference>
<gene>
    <name evidence="10" type="ORF">B4U80_07759</name>
</gene>
<evidence type="ECO:0000256" key="5">
    <source>
        <dbReference type="ARBA" id="ARBA00022833"/>
    </source>
</evidence>
<dbReference type="InterPro" id="IPR013087">
    <property type="entry name" value="Znf_C2H2_type"/>
</dbReference>
<comment type="subcellular location">
    <subcellularLocation>
        <location evidence="1">Nucleus</location>
    </subcellularLocation>
</comment>
<protein>
    <submittedName>
        <fullName evidence="10">Zinc finger protein OZF-like protein</fullName>
    </submittedName>
</protein>
<dbReference type="FunFam" id="3.30.160.60:FF:000110">
    <property type="entry name" value="Zinc finger protein-like"/>
    <property type="match status" value="1"/>
</dbReference>
<accession>A0A443RUZ7</accession>
<keyword evidence="4 7" id="KW-0863">Zinc-finger</keyword>
<dbReference type="Proteomes" id="UP000288716">
    <property type="component" value="Unassembled WGS sequence"/>
</dbReference>
<dbReference type="SUPFAM" id="SSF57667">
    <property type="entry name" value="beta-beta-alpha zinc fingers"/>
    <property type="match status" value="2"/>
</dbReference>
<evidence type="ECO:0000259" key="9">
    <source>
        <dbReference type="PROSITE" id="PS50157"/>
    </source>
</evidence>
<dbReference type="OrthoDB" id="10004641at2759"/>
<dbReference type="PANTHER" id="PTHR24394:SF29">
    <property type="entry name" value="MYONEURIN"/>
    <property type="match status" value="1"/>
</dbReference>
<reference evidence="10 11" key="1">
    <citation type="journal article" date="2018" name="Gigascience">
        <title>Genomes of trombidid mites reveal novel predicted allergens and laterally-transferred genes associated with secondary metabolism.</title>
        <authorList>
            <person name="Dong X."/>
            <person name="Chaisiri K."/>
            <person name="Xia D."/>
            <person name="Armstrong S.D."/>
            <person name="Fang Y."/>
            <person name="Donnelly M.J."/>
            <person name="Kadowaki T."/>
            <person name="McGarry J.W."/>
            <person name="Darby A.C."/>
            <person name="Makepeace B.L."/>
        </authorList>
    </citation>
    <scope>NUCLEOTIDE SEQUENCE [LARGE SCALE GENOMIC DNA]</scope>
    <source>
        <strain evidence="10">UoL-UT</strain>
    </source>
</reference>
<evidence type="ECO:0000256" key="1">
    <source>
        <dbReference type="ARBA" id="ARBA00004123"/>
    </source>
</evidence>
<dbReference type="STRING" id="299467.A0A443RUZ7"/>
<dbReference type="EMBL" id="NCKV01029273">
    <property type="protein sequence ID" value="RWS19176.1"/>
    <property type="molecule type" value="Genomic_DNA"/>
</dbReference>
<dbReference type="Pfam" id="PF13912">
    <property type="entry name" value="zf-C2H2_6"/>
    <property type="match status" value="1"/>
</dbReference>
<evidence type="ECO:0000256" key="2">
    <source>
        <dbReference type="ARBA" id="ARBA00022723"/>
    </source>
</evidence>
<keyword evidence="3" id="KW-0677">Repeat</keyword>
<evidence type="ECO:0000313" key="10">
    <source>
        <dbReference type="EMBL" id="RWS19176.1"/>
    </source>
</evidence>
<evidence type="ECO:0000256" key="8">
    <source>
        <dbReference type="SAM" id="MobiDB-lite"/>
    </source>
</evidence>
<feature type="domain" description="C2H2-type" evidence="9">
    <location>
        <begin position="207"/>
        <end position="237"/>
    </location>
</feature>
<dbReference type="SMART" id="SM00355">
    <property type="entry name" value="ZnF_C2H2"/>
    <property type="match status" value="4"/>
</dbReference>
<dbReference type="Gene3D" id="3.30.160.60">
    <property type="entry name" value="Classic Zinc Finger"/>
    <property type="match status" value="2"/>
</dbReference>
<feature type="domain" description="C2H2-type" evidence="9">
    <location>
        <begin position="149"/>
        <end position="177"/>
    </location>
</feature>
<evidence type="ECO:0000256" key="6">
    <source>
        <dbReference type="ARBA" id="ARBA00023242"/>
    </source>
</evidence>
<dbReference type="VEuPathDB" id="VectorBase:LDEU012864"/>
<keyword evidence="5" id="KW-0862">Zinc</keyword>